<feature type="domain" description="R3H" evidence="12">
    <location>
        <begin position="801"/>
        <end position="869"/>
    </location>
</feature>
<feature type="region of interest" description="Disordered" evidence="11">
    <location>
        <begin position="299"/>
        <end position="338"/>
    </location>
</feature>
<dbReference type="GO" id="GO:0055088">
    <property type="term" value="P:lipid homeostasis"/>
    <property type="evidence" value="ECO:0007669"/>
    <property type="project" value="TreeGrafter"/>
</dbReference>
<feature type="compositionally biased region" description="Basic and acidic residues" evidence="11">
    <location>
        <begin position="814"/>
        <end position="823"/>
    </location>
</feature>
<sequence>MFRSPQPGDWAAEDEDTAPLSAPVSTSPPPTAEAPAAPAPRSQDARGSAGYDRSNSGGRFDRDRDNGPGRFDRNRDNGGRFDRDRDGGRFDRDREGGRFDRDGGRYERGGGRFDRDRDFGEDRGYGGDRFDRGGGRFERDGGRFERDGGRFERDGGGRADTGRWGHNADRRTDVNDRRGGRDLPVEQGFVVSIKDSFGFVSCMEREGDLFFHISEAPVDVQLQDEVEFRIKHNQRSDKEMACQLVALPKGTIVVEDITEEFFNGVVTKSLVRGGHGGHSFYNNRDDGRHSQRDDVYGKIEVSKPQESGEADTAEATEEAKEDNTEKQEQADEEDGEFPKKKLVKREVVRFNNESVASNDTKAEGEDQEQRGRKSAIPHFGDEVRFRIAKHRKTGVKRAVGITITTSAREKLEKEIEAKLETMTRETGVVDRVKGGGGFIKCCDRPVDIYFPFHEIREPEQSEEGANKEAESSDNSKRGRQGKKTVREGDEVSFFVYEDQEEDSARSRSRLTALRVQKLPPGSVSFEELVRADVEGLVAKLPKEPRNGPEIIGAITSTSAGTDEKKPEVAKDTADESAPEDEAKSQKKKKGGKDNRGKKQKLSFRLCDTEDMSYVPHIDDKVLFDEVLDKRTGKMKAVKVRVLQLNPKNRETGAINAMKDDFGFIKCAERSGDAYFRFSDVMGSNRNFGSGTEVAFDVAVDNKSDHVRASRLQILPRGTVKWEDVAAEGLEGKVVAIPSSRRGHHSTRGGRGDKMKQLQKVSLGKISFVTPEKQHLIDFLPELKEKVDSAFLTSQVIAEAPQEEVAEDGASNEDVEPKDTKSKPEIRAAFPNSLSKFERAALHEYSDWLGLKHESNGEGANRQIELVGDQKIVISTLEDKRASSPPQLTVEFKEEDVEDVRYNPHVGDRVKFDLVLVKRTKQFQCNKISCMEAASAKTKATGTKSETPRSEGLIVSVKPEGFGFIQPVRSASGTMEENLFFHVNEITTGQTLAELKEGTEVQFTVLVDEKKKRKRAMSIAVVPAGTIKNVAAKHVKGIITNPSFLNRTKGRFTKSSGNKSSTVGKIRLSTDEGVADNDDTGSDAEADGDVGDDDDDEDAEDTTEAESGDAETEAKTSETKKTDKKAAPQKANKKQVYVYNIRDIADQTVVLREGDEVEFIPQITPKNLRAAQIRLLKSHAKQGVVTIVTEDFGGIVSIDSEESEPAIEAHFTARNVLRSDILSVGDRVEFAFRAPSAQPSIKNKSAKDKKTTEKVEEKTTDGDAKDESKEGEATNAAEPAVEPVLGHATSILRLSSAQKPSEGASTRRPTRSVNSTLREAMRQVGANAMVASRMAKVIVMELKDLAPLMLKKERANGDIDSTVLANVLRNGKTANDRRKQLVRVIEQHPVLSDRDMMFRNHTERYTFGLKKAFHYAKLLEEGKYDDPEDQQTLYKALGEPLGFDVHRAMFIPTLENQGTDEQRTKWLPLAKSYKILGAYAQTELGHGSNVQGIETVATYDKANQEFIVDSPTLTSRKWWPGGLGKTANHAIVHARLFLDGKDVGVQAFLVQIRSMEDHQPLPGIEVGDIGPKVGFNAIDNGYCAFHKVRIPRENMMMRYAKVLPDGTFVKPKSDKLVYLTMVQVRAYLIKSLGAQMGAATTIATRFSAARIQGRTPDRKGEFQVLDYQNQQHALFPLIAVSYAAHFAGVSVVEMHDSAVDIVKSGSASFASKLAELHAVSSGLKAWLATKVSDGIESCRRLCGGHGFTQSSNLAHIFAEIVGANTYEGTFDVLVQQHARYLLKTLALLPSSETSTTFLNKTKAFSDIKLRCKAQTPGDFGNLDLLLEAFQIRGARIVLALASQMKATKNDGNACMVLMTRASTAHAELLLLDSFIRGVKTLAIGPEREAVANLCSLFGAWLITKSLGDFRQHDYLSSNQADFVRDQVVRLLPIVRKNCVLLTDAWDFSDFELNSTIGRYDGDIYRALVKRAADEPLNASEVPKGYEEYLKPLIQSVL</sequence>
<dbReference type="InterPro" id="IPR029320">
    <property type="entry name" value="Acyl-CoA_ox_N"/>
</dbReference>
<feature type="compositionally biased region" description="Acidic residues" evidence="11">
    <location>
        <begin position="801"/>
        <end position="813"/>
    </location>
</feature>
<dbReference type="InterPro" id="IPR009100">
    <property type="entry name" value="AcylCoA_DH/oxidase_NM_dom_sf"/>
</dbReference>
<dbReference type="InterPro" id="IPR001374">
    <property type="entry name" value="R3H_dom"/>
</dbReference>
<dbReference type="Gene3D" id="2.40.110.10">
    <property type="entry name" value="Butyryl-CoA Dehydrogenase, subunit A, domain 2"/>
    <property type="match status" value="1"/>
</dbReference>
<dbReference type="FunFam" id="1.20.140.10:FF:000013">
    <property type="entry name" value="Acyl-coenzyme A oxidase"/>
    <property type="match status" value="1"/>
</dbReference>
<dbReference type="Pfam" id="PF22924">
    <property type="entry name" value="ACOX_C_alpha1"/>
    <property type="match status" value="1"/>
</dbReference>
<proteinExistence type="inferred from homology"/>
<feature type="region of interest" description="Disordered" evidence="11">
    <location>
        <begin position="455"/>
        <end position="484"/>
    </location>
</feature>
<keyword evidence="10" id="KW-0576">Peroxisome</keyword>
<dbReference type="SUPFAM" id="SSF47203">
    <property type="entry name" value="Acyl-CoA dehydrogenase C-terminal domain-like"/>
    <property type="match status" value="2"/>
</dbReference>
<feature type="compositionally biased region" description="Basic and acidic residues" evidence="11">
    <location>
        <begin position="317"/>
        <end position="329"/>
    </location>
</feature>
<dbReference type="PANTHER" id="PTHR10909">
    <property type="entry name" value="ELECTRON TRANSPORT OXIDOREDUCTASE"/>
    <property type="match status" value="1"/>
</dbReference>
<gene>
    <name evidence="14" type="ORF">BBJ29_004802</name>
    <name evidence="15" type="ORF">BBP00_00007211</name>
</gene>
<dbReference type="Gene3D" id="3.30.1370.50">
    <property type="entry name" value="R3H-like domain"/>
    <property type="match status" value="1"/>
</dbReference>
<dbReference type="Proteomes" id="UP000284657">
    <property type="component" value="Unassembled WGS sequence"/>
</dbReference>
<feature type="region of interest" description="Disordered" evidence="11">
    <location>
        <begin position="1045"/>
        <end position="1128"/>
    </location>
</feature>
<dbReference type="InterPro" id="IPR011129">
    <property type="entry name" value="CSD"/>
</dbReference>
<feature type="region of interest" description="Disordered" evidence="11">
    <location>
        <begin position="353"/>
        <end position="377"/>
    </location>
</feature>
<dbReference type="GO" id="GO:0005777">
    <property type="term" value="C:peroxisome"/>
    <property type="evidence" value="ECO:0007669"/>
    <property type="project" value="UniProtKB-SubCell"/>
</dbReference>
<feature type="compositionally biased region" description="Polar residues" evidence="11">
    <location>
        <begin position="1052"/>
        <end position="1062"/>
    </location>
</feature>
<feature type="compositionally biased region" description="Basic and acidic residues" evidence="11">
    <location>
        <begin position="1244"/>
        <end position="1271"/>
    </location>
</feature>
<feature type="region of interest" description="Disordered" evidence="11">
    <location>
        <begin position="801"/>
        <end position="823"/>
    </location>
</feature>
<dbReference type="EC" id="1.3.3.6" evidence="4"/>
<comment type="subcellular location">
    <subcellularLocation>
        <location evidence="2">Peroxisome</location>
    </subcellularLocation>
</comment>
<dbReference type="SUPFAM" id="SSF82708">
    <property type="entry name" value="R3H domain"/>
    <property type="match status" value="1"/>
</dbReference>
<dbReference type="EMBL" id="MBAD02002006">
    <property type="protein sequence ID" value="RLN50556.1"/>
    <property type="molecule type" value="Genomic_DNA"/>
</dbReference>
<keyword evidence="9" id="KW-0443">Lipid metabolism</keyword>
<accession>A0A3F2RIS8</accession>
<feature type="domain" description="CSD" evidence="13">
    <location>
        <begin position="649"/>
        <end position="713"/>
    </location>
</feature>
<dbReference type="Pfam" id="PF14749">
    <property type="entry name" value="Acyl-CoA_ox_N"/>
    <property type="match status" value="1"/>
</dbReference>
<dbReference type="InterPro" id="IPR055060">
    <property type="entry name" value="ACOX_C_alpha1"/>
</dbReference>
<reference evidence="16 17" key="1">
    <citation type="submission" date="2018-07" db="EMBL/GenBank/DDBJ databases">
        <title>Genome sequencing of oomycete isolates from Chile give support for New Zealand origin for Phytophthora kernoviae and make available the first Nothophytophthora sp. genome.</title>
        <authorList>
            <person name="Studholme D.J."/>
            <person name="Sanfuentes E."/>
            <person name="Panda P."/>
            <person name="Hill R."/>
            <person name="Sambles C."/>
            <person name="Grant M."/>
            <person name="Williams N.M."/>
            <person name="Mcdougal R.L."/>
        </authorList>
    </citation>
    <scope>NUCLEOTIDE SEQUENCE [LARGE SCALE GENOMIC DNA]</scope>
    <source>
        <strain evidence="15">Chile6</strain>
        <strain evidence="14">Chile7</strain>
    </source>
</reference>
<dbReference type="GO" id="GO:0005504">
    <property type="term" value="F:fatty acid binding"/>
    <property type="evidence" value="ECO:0007669"/>
    <property type="project" value="TreeGrafter"/>
</dbReference>
<feature type="region of interest" description="Disordered" evidence="11">
    <location>
        <begin position="1"/>
        <end position="179"/>
    </location>
</feature>
<evidence type="ECO:0000256" key="1">
    <source>
        <dbReference type="ARBA" id="ARBA00001974"/>
    </source>
</evidence>
<dbReference type="InterPro" id="IPR012340">
    <property type="entry name" value="NA-bd_OB-fold"/>
</dbReference>
<name>A0A3F2RIS8_9STRA</name>
<dbReference type="FunFam" id="2.40.110.10:FF:000003">
    <property type="entry name" value="Acyl-coenzyme A oxidase"/>
    <property type="match status" value="1"/>
</dbReference>
<comment type="similarity">
    <text evidence="3">Belongs to the acyl-CoA oxidase family.</text>
</comment>
<dbReference type="Gene3D" id="1.10.540.10">
    <property type="entry name" value="Acyl-CoA dehydrogenase/oxidase, N-terminal domain"/>
    <property type="match status" value="1"/>
</dbReference>
<feature type="region of interest" description="Disordered" evidence="11">
    <location>
        <begin position="545"/>
        <end position="599"/>
    </location>
</feature>
<keyword evidence="7" id="KW-0276">Fatty acid metabolism</keyword>
<protein>
    <recommendedName>
        <fullName evidence="4">acyl-CoA oxidase</fullName>
        <ecNumber evidence="4">1.3.3.6</ecNumber>
    </recommendedName>
</protein>
<feature type="compositionally biased region" description="Acidic residues" evidence="11">
    <location>
        <begin position="1072"/>
        <end position="1110"/>
    </location>
</feature>
<dbReference type="PROSITE" id="PS51857">
    <property type="entry name" value="CSD_2"/>
    <property type="match status" value="3"/>
</dbReference>
<evidence type="ECO:0000256" key="6">
    <source>
        <dbReference type="ARBA" id="ARBA00022827"/>
    </source>
</evidence>
<evidence type="ECO:0000256" key="2">
    <source>
        <dbReference type="ARBA" id="ARBA00004275"/>
    </source>
</evidence>
<comment type="caution">
    <text evidence="15">The sequence shown here is derived from an EMBL/GenBank/DDBJ whole genome shotgun (WGS) entry which is preliminary data.</text>
</comment>
<evidence type="ECO:0000259" key="12">
    <source>
        <dbReference type="PROSITE" id="PS51061"/>
    </source>
</evidence>
<dbReference type="SUPFAM" id="SSF50249">
    <property type="entry name" value="Nucleic acid-binding proteins"/>
    <property type="match status" value="4"/>
</dbReference>
<dbReference type="PANTHER" id="PTHR10909:SF250">
    <property type="entry name" value="PEROXISOMAL ACYL-COENZYME A OXIDASE 1"/>
    <property type="match status" value="1"/>
</dbReference>
<dbReference type="FunFam" id="1.10.540.10:FF:000006">
    <property type="entry name" value="Acyl-coenzyme A oxidase"/>
    <property type="match status" value="1"/>
</dbReference>
<dbReference type="InterPro" id="IPR037069">
    <property type="entry name" value="AcylCoA_DH/ox_N_sf"/>
</dbReference>
<dbReference type="Pfam" id="PF00313">
    <property type="entry name" value="CSD"/>
    <property type="match status" value="1"/>
</dbReference>
<dbReference type="InterPro" id="IPR012258">
    <property type="entry name" value="Acyl-CoA_oxidase"/>
</dbReference>
<dbReference type="SMART" id="SM00357">
    <property type="entry name" value="CSP"/>
    <property type="match status" value="4"/>
</dbReference>
<feature type="domain" description="CSD" evidence="13">
    <location>
        <begin position="948"/>
        <end position="1020"/>
    </location>
</feature>
<dbReference type="GO" id="GO:0033540">
    <property type="term" value="P:fatty acid beta-oxidation using acyl-CoA oxidase"/>
    <property type="evidence" value="ECO:0007669"/>
    <property type="project" value="TreeGrafter"/>
</dbReference>
<dbReference type="Gene3D" id="1.20.140.10">
    <property type="entry name" value="Butyryl-CoA Dehydrogenase, subunit A, domain 3"/>
    <property type="match status" value="2"/>
</dbReference>
<dbReference type="InterPro" id="IPR002059">
    <property type="entry name" value="CSP_DNA-bd"/>
</dbReference>
<keyword evidence="6" id="KW-0274">FAD</keyword>
<evidence type="ECO:0000259" key="13">
    <source>
        <dbReference type="PROSITE" id="PS51857"/>
    </source>
</evidence>
<dbReference type="Proteomes" id="UP000277300">
    <property type="component" value="Unassembled WGS sequence"/>
</dbReference>
<dbReference type="FunFam" id="1.20.140.10:FF:000103">
    <property type="entry name" value="Uncharacterized protein"/>
    <property type="match status" value="1"/>
</dbReference>
<comment type="cofactor">
    <cofactor evidence="1">
        <name>FAD</name>
        <dbReference type="ChEBI" id="CHEBI:57692"/>
    </cofactor>
</comment>
<dbReference type="InterPro" id="IPR036867">
    <property type="entry name" value="R3H_dom_sf"/>
</dbReference>
<dbReference type="EMBL" id="MBDO02000280">
    <property type="protein sequence ID" value="RLN58046.1"/>
    <property type="molecule type" value="Genomic_DNA"/>
</dbReference>
<dbReference type="InterPro" id="IPR046373">
    <property type="entry name" value="Acyl-CoA_Oxase/DH_mid-dom_sf"/>
</dbReference>
<feature type="compositionally biased region" description="Basic and acidic residues" evidence="11">
    <location>
        <begin position="561"/>
        <end position="573"/>
    </location>
</feature>
<feature type="compositionally biased region" description="Basic and acidic residues" evidence="11">
    <location>
        <begin position="59"/>
        <end position="179"/>
    </location>
</feature>
<evidence type="ECO:0000256" key="10">
    <source>
        <dbReference type="ARBA" id="ARBA00023140"/>
    </source>
</evidence>
<organism evidence="15 16">
    <name type="scientific">Phytophthora kernoviae</name>
    <dbReference type="NCBI Taxonomy" id="325452"/>
    <lineage>
        <taxon>Eukaryota</taxon>
        <taxon>Sar</taxon>
        <taxon>Stramenopiles</taxon>
        <taxon>Oomycota</taxon>
        <taxon>Peronosporomycetes</taxon>
        <taxon>Peronosporales</taxon>
        <taxon>Peronosporaceae</taxon>
        <taxon>Phytophthora</taxon>
    </lineage>
</organism>
<feature type="compositionally biased region" description="Basic and acidic residues" evidence="11">
    <location>
        <begin position="455"/>
        <end position="476"/>
    </location>
</feature>
<keyword evidence="5" id="KW-0285">Flavoprotein</keyword>
<evidence type="ECO:0000256" key="3">
    <source>
        <dbReference type="ARBA" id="ARBA00006288"/>
    </source>
</evidence>
<feature type="compositionally biased region" description="Basic and acidic residues" evidence="11">
    <location>
        <begin position="1111"/>
        <end position="1125"/>
    </location>
</feature>
<feature type="region of interest" description="Disordered" evidence="11">
    <location>
        <begin position="1237"/>
        <end position="1281"/>
    </location>
</feature>
<dbReference type="Pfam" id="PF01756">
    <property type="entry name" value="ACOX"/>
    <property type="match status" value="1"/>
</dbReference>
<evidence type="ECO:0000313" key="17">
    <source>
        <dbReference type="Proteomes" id="UP000284657"/>
    </source>
</evidence>
<dbReference type="SUPFAM" id="SSF56645">
    <property type="entry name" value="Acyl-CoA dehydrogenase NM domain-like"/>
    <property type="match status" value="1"/>
</dbReference>
<evidence type="ECO:0000256" key="9">
    <source>
        <dbReference type="ARBA" id="ARBA00023098"/>
    </source>
</evidence>
<evidence type="ECO:0000313" key="14">
    <source>
        <dbReference type="EMBL" id="RLN50556.1"/>
    </source>
</evidence>
<evidence type="ECO:0000313" key="15">
    <source>
        <dbReference type="EMBL" id="RLN58046.1"/>
    </source>
</evidence>
<dbReference type="GO" id="GO:0003676">
    <property type="term" value="F:nucleic acid binding"/>
    <property type="evidence" value="ECO:0007669"/>
    <property type="project" value="UniProtKB-UniRule"/>
</dbReference>
<evidence type="ECO:0000256" key="5">
    <source>
        <dbReference type="ARBA" id="ARBA00022630"/>
    </source>
</evidence>
<dbReference type="InterPro" id="IPR006091">
    <property type="entry name" value="Acyl-CoA_Oxase/DH_mid-dom"/>
</dbReference>
<feature type="domain" description="CSD" evidence="13">
    <location>
        <begin position="185"/>
        <end position="246"/>
    </location>
</feature>
<evidence type="ECO:0000256" key="11">
    <source>
        <dbReference type="SAM" id="MobiDB-lite"/>
    </source>
</evidence>
<dbReference type="PROSITE" id="PS51061">
    <property type="entry name" value="R3H"/>
    <property type="match status" value="1"/>
</dbReference>
<evidence type="ECO:0000313" key="16">
    <source>
        <dbReference type="Proteomes" id="UP000277300"/>
    </source>
</evidence>
<evidence type="ECO:0000256" key="7">
    <source>
        <dbReference type="ARBA" id="ARBA00022832"/>
    </source>
</evidence>
<dbReference type="OrthoDB" id="74319at2759"/>
<dbReference type="InterPro" id="IPR002655">
    <property type="entry name" value="Acyl-CoA_oxidase_C"/>
</dbReference>
<dbReference type="GO" id="GO:0003997">
    <property type="term" value="F:acyl-CoA oxidase activity"/>
    <property type="evidence" value="ECO:0007669"/>
    <property type="project" value="UniProtKB-EC"/>
</dbReference>
<evidence type="ECO:0000256" key="4">
    <source>
        <dbReference type="ARBA" id="ARBA00012870"/>
    </source>
</evidence>
<dbReference type="Gene3D" id="2.40.50.140">
    <property type="entry name" value="Nucleic acid-binding proteins"/>
    <property type="match status" value="4"/>
</dbReference>
<keyword evidence="8" id="KW-0560">Oxidoreductase</keyword>
<dbReference type="GO" id="GO:0071949">
    <property type="term" value="F:FAD binding"/>
    <property type="evidence" value="ECO:0007669"/>
    <property type="project" value="InterPro"/>
</dbReference>
<feature type="compositionally biased region" description="Basic and acidic residues" evidence="11">
    <location>
        <begin position="360"/>
        <end position="371"/>
    </location>
</feature>
<dbReference type="InterPro" id="IPR036250">
    <property type="entry name" value="AcylCo_DH-like_C"/>
</dbReference>
<evidence type="ECO:0000256" key="8">
    <source>
        <dbReference type="ARBA" id="ARBA00023002"/>
    </source>
</evidence>
<dbReference type="Pfam" id="PF02770">
    <property type="entry name" value="Acyl-CoA_dh_M"/>
    <property type="match status" value="1"/>
</dbReference>